<dbReference type="InParanoid" id="A0A5N4ACR3"/>
<comment type="caution">
    <text evidence="3">The sequence shown here is derived from an EMBL/GenBank/DDBJ whole genome shotgun (WGS) entry which is preliminary data.</text>
</comment>
<dbReference type="EMBL" id="VVIM01000008">
    <property type="protein sequence ID" value="KAB0795104.1"/>
    <property type="molecule type" value="Genomic_DNA"/>
</dbReference>
<accession>A0A5N4ACR3</accession>
<organism evidence="3 4">
    <name type="scientific">Photinus pyralis</name>
    <name type="common">Common eastern firefly</name>
    <name type="synonym">Lampyris pyralis</name>
    <dbReference type="NCBI Taxonomy" id="7054"/>
    <lineage>
        <taxon>Eukaryota</taxon>
        <taxon>Metazoa</taxon>
        <taxon>Ecdysozoa</taxon>
        <taxon>Arthropoda</taxon>
        <taxon>Hexapoda</taxon>
        <taxon>Insecta</taxon>
        <taxon>Pterygota</taxon>
        <taxon>Neoptera</taxon>
        <taxon>Endopterygota</taxon>
        <taxon>Coleoptera</taxon>
        <taxon>Polyphaga</taxon>
        <taxon>Elateriformia</taxon>
        <taxon>Elateroidea</taxon>
        <taxon>Lampyridae</taxon>
        <taxon>Lampyrinae</taxon>
        <taxon>Photinus</taxon>
    </lineage>
</organism>
<feature type="compositionally biased region" description="Polar residues" evidence="1">
    <location>
        <begin position="52"/>
        <end position="73"/>
    </location>
</feature>
<keyword evidence="2" id="KW-0812">Transmembrane</keyword>
<feature type="region of interest" description="Disordered" evidence="1">
    <location>
        <begin position="46"/>
        <end position="73"/>
    </location>
</feature>
<evidence type="ECO:0000256" key="2">
    <source>
        <dbReference type="SAM" id="Phobius"/>
    </source>
</evidence>
<protein>
    <submittedName>
        <fullName evidence="3">Uncharacterized protein</fullName>
    </submittedName>
</protein>
<sequence length="148" mass="16828">MTYCTAVSTAHHTILMYYAKRVKFCIFVFVIVMIFKASISRGTNVKQKETSENSTAGQSTSHAGSSPLSQRPQTAVTEATVRIRTVGKYHLTIVYILLKYAESFRYFTCSSFHQNPSGTSPFVVEVRTCYEEYSFRVNKINQNNKKII</sequence>
<name>A0A5N4ACR3_PHOPY</name>
<keyword evidence="2" id="KW-1133">Transmembrane helix</keyword>
<evidence type="ECO:0000256" key="1">
    <source>
        <dbReference type="SAM" id="MobiDB-lite"/>
    </source>
</evidence>
<keyword evidence="4" id="KW-1185">Reference proteome</keyword>
<proteinExistence type="predicted"/>
<evidence type="ECO:0000313" key="3">
    <source>
        <dbReference type="EMBL" id="KAB0795104.1"/>
    </source>
</evidence>
<reference evidence="3 4" key="1">
    <citation type="journal article" date="2018" name="Elife">
        <title>Firefly genomes illuminate parallel origins of bioluminescence in beetles.</title>
        <authorList>
            <person name="Fallon T.R."/>
            <person name="Lower S.E."/>
            <person name="Chang C.H."/>
            <person name="Bessho-Uehara M."/>
            <person name="Martin G.J."/>
            <person name="Bewick A.J."/>
            <person name="Behringer M."/>
            <person name="Debat H.J."/>
            <person name="Wong I."/>
            <person name="Day J.C."/>
            <person name="Suvorov A."/>
            <person name="Silva C.J."/>
            <person name="Stanger-Hall K.F."/>
            <person name="Hall D.W."/>
            <person name="Schmitz R.J."/>
            <person name="Nelson D.R."/>
            <person name="Lewis S.M."/>
            <person name="Shigenobu S."/>
            <person name="Bybee S.M."/>
            <person name="Larracuente A.M."/>
            <person name="Oba Y."/>
            <person name="Weng J.K."/>
        </authorList>
    </citation>
    <scope>NUCLEOTIDE SEQUENCE [LARGE SCALE GENOMIC DNA]</scope>
    <source>
        <strain evidence="3">1611_PpyrPB1</strain>
        <tissue evidence="3">Whole body</tissue>
    </source>
</reference>
<dbReference type="Proteomes" id="UP000327044">
    <property type="component" value="Unassembled WGS sequence"/>
</dbReference>
<dbReference type="AlphaFoldDB" id="A0A5N4ACR3"/>
<feature type="transmembrane region" description="Helical" evidence="2">
    <location>
        <begin position="21"/>
        <end position="39"/>
    </location>
</feature>
<gene>
    <name evidence="3" type="ORF">PPYR_11943</name>
</gene>
<keyword evidence="2" id="KW-0472">Membrane</keyword>
<evidence type="ECO:0000313" key="4">
    <source>
        <dbReference type="Proteomes" id="UP000327044"/>
    </source>
</evidence>